<comment type="caution">
    <text evidence="2">The sequence shown here is derived from an EMBL/GenBank/DDBJ whole genome shotgun (WGS) entry which is preliminary data.</text>
</comment>
<proteinExistence type="predicted"/>
<dbReference type="EMBL" id="RXHI01000010">
    <property type="protein sequence ID" value="RUA22778.1"/>
    <property type="molecule type" value="Genomic_DNA"/>
</dbReference>
<evidence type="ECO:0000313" key="2">
    <source>
        <dbReference type="EMBL" id="RUA22778.1"/>
    </source>
</evidence>
<organism evidence="2">
    <name type="scientific">Billgrantia gudaonensis</name>
    <dbReference type="NCBI Taxonomy" id="376427"/>
    <lineage>
        <taxon>Bacteria</taxon>
        <taxon>Pseudomonadati</taxon>
        <taxon>Pseudomonadota</taxon>
        <taxon>Gammaproteobacteria</taxon>
        <taxon>Oceanospirillales</taxon>
        <taxon>Halomonadaceae</taxon>
        <taxon>Billgrantia</taxon>
    </lineage>
</organism>
<gene>
    <name evidence="2" type="ORF">DSL92_04135</name>
</gene>
<protein>
    <submittedName>
        <fullName evidence="2">Uncharacterized protein</fullName>
    </submittedName>
</protein>
<accession>A0A432JJM0</accession>
<reference evidence="2" key="1">
    <citation type="submission" date="2018-12" db="EMBL/GenBank/DDBJ databases">
        <authorList>
            <person name="Jadhav K."/>
            <person name="Kushwaha B."/>
            <person name="Jadhav I."/>
        </authorList>
    </citation>
    <scope>NUCLEOTIDE SEQUENCE [LARGE SCALE GENOMIC DNA]</scope>
    <source>
        <strain evidence="2">SBS 10</strain>
    </source>
</reference>
<feature type="region of interest" description="Disordered" evidence="1">
    <location>
        <begin position="16"/>
        <end position="58"/>
    </location>
</feature>
<evidence type="ECO:0000256" key="1">
    <source>
        <dbReference type="SAM" id="MobiDB-lite"/>
    </source>
</evidence>
<name>A0A432JJM0_9GAMM</name>
<sequence>MLLACWKVLDEPLPTRPPVGAPDAWLASSGGQPRPALPCHRRTGRPGAGARRLPGTSCPSTAVLEGHLHFAPAAPQPPPRPWC</sequence>
<dbReference type="AlphaFoldDB" id="A0A432JJM0"/>